<dbReference type="Gene3D" id="2.30.30.40">
    <property type="entry name" value="SH3 Domains"/>
    <property type="match status" value="1"/>
</dbReference>
<proteinExistence type="predicted"/>
<feature type="domain" description="SH3b" evidence="2">
    <location>
        <begin position="213"/>
        <end position="279"/>
    </location>
</feature>
<protein>
    <recommendedName>
        <fullName evidence="2">SH3b domain-containing protein</fullName>
    </recommendedName>
</protein>
<dbReference type="PANTHER" id="PTHR36194:SF1">
    <property type="entry name" value="S-LAYER-LIKE PROTEIN"/>
    <property type="match status" value="1"/>
</dbReference>
<dbReference type="AlphaFoldDB" id="A0A1F5Z6Q5"/>
<dbReference type="PROSITE" id="PS51781">
    <property type="entry name" value="SH3B"/>
    <property type="match status" value="1"/>
</dbReference>
<evidence type="ECO:0000256" key="1">
    <source>
        <dbReference type="SAM" id="MobiDB-lite"/>
    </source>
</evidence>
<evidence type="ECO:0000313" key="3">
    <source>
        <dbReference type="EMBL" id="OGG08128.1"/>
    </source>
</evidence>
<dbReference type="SMART" id="SM00287">
    <property type="entry name" value="SH3b"/>
    <property type="match status" value="1"/>
</dbReference>
<sequence>MSRKTVLVIVLFLAAIAYILYKLIFAGKSSVAGLKVVSTPVAGIYLDEKFIGKTPLDSRHPAGSFVIKLVPDDSQSSASVWQDKITLNPSTLTYIKKELGQSELTTSGEVITLDKIGDDEIEISVSSTPDAASVSIDGLEKGATPINIPISEGEHDITVTSTGFIGRTVRVKAVPDYRLNVDFQLSLSGEQLETPTPTPETDTQTGEGDQLSKPYVLVNETPTGFLRVRFDASISATEVGQLKPGDKVPYLDEKSGWIKIIYAEGKEGWISGRYADKVE</sequence>
<evidence type="ECO:0000259" key="2">
    <source>
        <dbReference type="PROSITE" id="PS51781"/>
    </source>
</evidence>
<gene>
    <name evidence="3" type="ORF">A2777_01950</name>
</gene>
<reference evidence="3 4" key="1">
    <citation type="journal article" date="2016" name="Nat. Commun.">
        <title>Thousands of microbial genomes shed light on interconnected biogeochemical processes in an aquifer system.</title>
        <authorList>
            <person name="Anantharaman K."/>
            <person name="Brown C.T."/>
            <person name="Hug L.A."/>
            <person name="Sharon I."/>
            <person name="Castelle C.J."/>
            <person name="Probst A.J."/>
            <person name="Thomas B.C."/>
            <person name="Singh A."/>
            <person name="Wilkins M.J."/>
            <person name="Karaoz U."/>
            <person name="Brodie E.L."/>
            <person name="Williams K.H."/>
            <person name="Hubbard S.S."/>
            <person name="Banfield J.F."/>
        </authorList>
    </citation>
    <scope>NUCLEOTIDE SEQUENCE [LARGE SCALE GENOMIC DNA]</scope>
</reference>
<dbReference type="Proteomes" id="UP000177354">
    <property type="component" value="Unassembled WGS sequence"/>
</dbReference>
<evidence type="ECO:0000313" key="4">
    <source>
        <dbReference type="Proteomes" id="UP000177354"/>
    </source>
</evidence>
<name>A0A1F5Z6Q5_9BACT</name>
<organism evidence="3 4">
    <name type="scientific">Candidatus Gottesmanbacteria bacterium RIFCSPHIGHO2_01_FULL_40_15</name>
    <dbReference type="NCBI Taxonomy" id="1798376"/>
    <lineage>
        <taxon>Bacteria</taxon>
        <taxon>Candidatus Gottesmaniibacteriota</taxon>
    </lineage>
</organism>
<comment type="caution">
    <text evidence="3">The sequence shown here is derived from an EMBL/GenBank/DDBJ whole genome shotgun (WGS) entry which is preliminary data.</text>
</comment>
<dbReference type="Pfam" id="PF08308">
    <property type="entry name" value="PEGA"/>
    <property type="match status" value="1"/>
</dbReference>
<feature type="region of interest" description="Disordered" evidence="1">
    <location>
        <begin position="190"/>
        <end position="209"/>
    </location>
</feature>
<dbReference type="PANTHER" id="PTHR36194">
    <property type="entry name" value="S-LAYER-LIKE PROTEIN"/>
    <property type="match status" value="1"/>
</dbReference>
<dbReference type="EMBL" id="MFJF01000005">
    <property type="protein sequence ID" value="OGG08128.1"/>
    <property type="molecule type" value="Genomic_DNA"/>
</dbReference>
<accession>A0A1F5Z6Q5</accession>
<dbReference type="InterPro" id="IPR013229">
    <property type="entry name" value="PEGA"/>
</dbReference>
<dbReference type="Pfam" id="PF08239">
    <property type="entry name" value="SH3_3"/>
    <property type="match status" value="1"/>
</dbReference>
<dbReference type="InterPro" id="IPR003646">
    <property type="entry name" value="SH3-like_bac-type"/>
</dbReference>